<dbReference type="AlphaFoldDB" id="A0A0U1NYB3"/>
<dbReference type="InterPro" id="IPR036390">
    <property type="entry name" value="WH_DNA-bd_sf"/>
</dbReference>
<dbReference type="SUPFAM" id="SSF46785">
    <property type="entry name" value="Winged helix' DNA-binding domain"/>
    <property type="match status" value="1"/>
</dbReference>
<dbReference type="RefSeq" id="WP_090635327.1">
    <property type="nucleotide sequence ID" value="NZ_CVRB01000003.1"/>
</dbReference>
<name>A0A0U1NYB3_9BACI</name>
<protein>
    <submittedName>
        <fullName evidence="1">Uncharacterized protein</fullName>
    </submittedName>
</protein>
<dbReference type="STRING" id="1499688.BN000_02990"/>
<organism evidence="1 2">
    <name type="scientific">Neobacillus massiliamazoniensis</name>
    <dbReference type="NCBI Taxonomy" id="1499688"/>
    <lineage>
        <taxon>Bacteria</taxon>
        <taxon>Bacillati</taxon>
        <taxon>Bacillota</taxon>
        <taxon>Bacilli</taxon>
        <taxon>Bacillales</taxon>
        <taxon>Bacillaceae</taxon>
        <taxon>Neobacillus</taxon>
    </lineage>
</organism>
<dbReference type="Proteomes" id="UP000199087">
    <property type="component" value="Unassembled WGS sequence"/>
</dbReference>
<evidence type="ECO:0000313" key="1">
    <source>
        <dbReference type="EMBL" id="CRK83035.1"/>
    </source>
</evidence>
<keyword evidence="2" id="KW-1185">Reference proteome</keyword>
<reference evidence="2" key="1">
    <citation type="submission" date="2015-05" db="EMBL/GenBank/DDBJ databases">
        <authorList>
            <person name="Urmite Genomes"/>
        </authorList>
    </citation>
    <scope>NUCLEOTIDE SEQUENCE [LARGE SCALE GENOMIC DNA]</scope>
    <source>
        <strain evidence="2">LF1</strain>
    </source>
</reference>
<proteinExistence type="predicted"/>
<gene>
    <name evidence="1" type="ORF">BN000_02990</name>
</gene>
<evidence type="ECO:0000313" key="2">
    <source>
        <dbReference type="Proteomes" id="UP000199087"/>
    </source>
</evidence>
<sequence>MVKDFKDYLILLFFRESKGSYIIYDLLRLLSISQEFLETRIEILLEKELLFIDERYSYRISEFGLNYLSIQGFNKINLFEIMNEISLEEESEKRILKGCPDLTLTDIYIPKNFKNVIYSKKELDGLF</sequence>
<dbReference type="EMBL" id="CVRB01000003">
    <property type="protein sequence ID" value="CRK83035.1"/>
    <property type="molecule type" value="Genomic_DNA"/>
</dbReference>
<accession>A0A0U1NYB3</accession>